<dbReference type="InParanoid" id="A0A0V1AJI8"/>
<comment type="caution">
    <text evidence="1">The sequence shown here is derived from an EMBL/GenBank/DDBJ whole genome shotgun (WGS) entry which is preliminary data.</text>
</comment>
<keyword evidence="2" id="KW-1185">Reference proteome</keyword>
<reference evidence="1 2" key="1">
    <citation type="submission" date="2015-01" db="EMBL/GenBank/DDBJ databases">
        <title>Evolution of Trichinella species and genotypes.</title>
        <authorList>
            <person name="Korhonen P.K."/>
            <person name="Edoardo P."/>
            <person name="Giuseppe L.R."/>
            <person name="Gasser R.B."/>
        </authorList>
    </citation>
    <scope>NUCLEOTIDE SEQUENCE [LARGE SCALE GENOMIC DNA]</scope>
    <source>
        <strain evidence="1">ISS3</strain>
    </source>
</reference>
<protein>
    <submittedName>
        <fullName evidence="1">Uncharacterized protein</fullName>
    </submittedName>
</protein>
<name>A0A0V1AJI8_TRISP</name>
<accession>A0A0V1AJI8</accession>
<evidence type="ECO:0000313" key="1">
    <source>
        <dbReference type="EMBL" id="KRY24781.1"/>
    </source>
</evidence>
<dbReference type="EMBL" id="JYDH01001441">
    <property type="protein sequence ID" value="KRY24781.1"/>
    <property type="molecule type" value="Genomic_DNA"/>
</dbReference>
<sequence length="42" mass="4710">MEVGHIIFESNGLERVKFVLMAPMLVEVAMKAFHAAHNADVR</sequence>
<evidence type="ECO:0000313" key="2">
    <source>
        <dbReference type="Proteomes" id="UP000054776"/>
    </source>
</evidence>
<proteinExistence type="predicted"/>
<gene>
    <name evidence="1" type="ORF">T01_486</name>
</gene>
<dbReference type="AlphaFoldDB" id="A0A0V1AJI8"/>
<organism evidence="1 2">
    <name type="scientific">Trichinella spiralis</name>
    <name type="common">Trichina worm</name>
    <dbReference type="NCBI Taxonomy" id="6334"/>
    <lineage>
        <taxon>Eukaryota</taxon>
        <taxon>Metazoa</taxon>
        <taxon>Ecdysozoa</taxon>
        <taxon>Nematoda</taxon>
        <taxon>Enoplea</taxon>
        <taxon>Dorylaimia</taxon>
        <taxon>Trichinellida</taxon>
        <taxon>Trichinellidae</taxon>
        <taxon>Trichinella</taxon>
    </lineage>
</organism>
<dbReference type="Proteomes" id="UP000054776">
    <property type="component" value="Unassembled WGS sequence"/>
</dbReference>